<accession>A0ABX2FC14</accession>
<dbReference type="Proteomes" id="UP000763557">
    <property type="component" value="Unassembled WGS sequence"/>
</dbReference>
<dbReference type="RefSeq" id="WP_173138526.1">
    <property type="nucleotide sequence ID" value="NZ_CBCSGW010000029.1"/>
</dbReference>
<evidence type="ECO:0000256" key="2">
    <source>
        <dbReference type="ARBA" id="ARBA00022679"/>
    </source>
</evidence>
<sequence length="376" mass="38232">MRFAVAPSGFKESLDAPAVAAAIADGIRRVVPDAVVEEIPLVDGGEGSAEALAVARGGRIIPVTVTGPVGTPVESHFAMLDERTAALDMAAAAGLRLVPRSHRDPGLTTTYGVGELIRAALDHGARTILVGCGDSGTCDGGAGALEALGARVLDADAQPVGRGGNALRAATKLDVSSVDKRLADTEIIAAVNPYNLLTSVAQVFGPQKGASPEQVRTLAAAMDRWADVLAGHCGIDLRPLPGSGASGGLGAGLAGALGARLIPRFDVLLGHTDLDTRLARADLVITAEGTIDYQTPRGKIPAEVATRAKRHGKPVIALAGTIGDGAHHAYATGIDAYTGILSAPVPLAEAIDHAAELLTDATERTLRLLLVGAAMR</sequence>
<reference evidence="5 6" key="1">
    <citation type="submission" date="2020-01" db="EMBL/GenBank/DDBJ databases">
        <title>Kibdelosporangium persica a novel Actinomycetes from a hot desert in Iran.</title>
        <authorList>
            <person name="Safaei N."/>
            <person name="Zaburannyi N."/>
            <person name="Mueller R."/>
            <person name="Wink J."/>
        </authorList>
    </citation>
    <scope>NUCLEOTIDE SEQUENCE [LARGE SCALE GENOMIC DNA]</scope>
    <source>
        <strain evidence="5 6">4NS15</strain>
    </source>
</reference>
<dbReference type="InterPro" id="IPR018193">
    <property type="entry name" value="Glyc_kinase_flavodox-like_fold"/>
</dbReference>
<evidence type="ECO:0000313" key="5">
    <source>
        <dbReference type="EMBL" id="NRN68914.1"/>
    </source>
</evidence>
<evidence type="ECO:0000256" key="1">
    <source>
        <dbReference type="ARBA" id="ARBA00006284"/>
    </source>
</evidence>
<dbReference type="NCBIfam" id="TIGR00045">
    <property type="entry name" value="glycerate kinase"/>
    <property type="match status" value="1"/>
</dbReference>
<keyword evidence="3 4" id="KW-0418">Kinase</keyword>
<protein>
    <submittedName>
        <fullName evidence="5">Glycerate kinase</fullName>
    </submittedName>
</protein>
<dbReference type="PIRSF" id="PIRSF006078">
    <property type="entry name" value="GlxK"/>
    <property type="match status" value="1"/>
</dbReference>
<evidence type="ECO:0000313" key="6">
    <source>
        <dbReference type="Proteomes" id="UP000763557"/>
    </source>
</evidence>
<dbReference type="Gene3D" id="3.40.50.10350">
    <property type="entry name" value="Glycerate kinase, domain 1"/>
    <property type="match status" value="1"/>
</dbReference>
<keyword evidence="2 4" id="KW-0808">Transferase</keyword>
<dbReference type="PANTHER" id="PTHR21599:SF0">
    <property type="entry name" value="GLYCERATE KINASE"/>
    <property type="match status" value="1"/>
</dbReference>
<dbReference type="Gene3D" id="3.90.1510.10">
    <property type="entry name" value="Glycerate kinase, domain 2"/>
    <property type="match status" value="1"/>
</dbReference>
<dbReference type="InterPro" id="IPR018197">
    <property type="entry name" value="Glycerate_kinase_RE-like"/>
</dbReference>
<dbReference type="InterPro" id="IPR004381">
    <property type="entry name" value="Glycerate_kinase"/>
</dbReference>
<dbReference type="SUPFAM" id="SSF110738">
    <property type="entry name" value="Glycerate kinase I"/>
    <property type="match status" value="1"/>
</dbReference>
<evidence type="ECO:0000256" key="4">
    <source>
        <dbReference type="PIRNR" id="PIRNR006078"/>
    </source>
</evidence>
<gene>
    <name evidence="5" type="ORF">GC106_61700</name>
</gene>
<evidence type="ECO:0000256" key="3">
    <source>
        <dbReference type="ARBA" id="ARBA00022777"/>
    </source>
</evidence>
<comment type="similarity">
    <text evidence="1 4">Belongs to the glycerate kinase type-1 family.</text>
</comment>
<dbReference type="InterPro" id="IPR036129">
    <property type="entry name" value="Glycerate_kinase_sf"/>
</dbReference>
<organism evidence="5 6">
    <name type="scientific">Kibdelosporangium persicum</name>
    <dbReference type="NCBI Taxonomy" id="2698649"/>
    <lineage>
        <taxon>Bacteria</taxon>
        <taxon>Bacillati</taxon>
        <taxon>Actinomycetota</taxon>
        <taxon>Actinomycetes</taxon>
        <taxon>Pseudonocardiales</taxon>
        <taxon>Pseudonocardiaceae</taxon>
        <taxon>Kibdelosporangium</taxon>
    </lineage>
</organism>
<dbReference type="EMBL" id="JAAATY010000023">
    <property type="protein sequence ID" value="NRN68914.1"/>
    <property type="molecule type" value="Genomic_DNA"/>
</dbReference>
<dbReference type="PANTHER" id="PTHR21599">
    <property type="entry name" value="GLYCERATE KINASE"/>
    <property type="match status" value="1"/>
</dbReference>
<comment type="caution">
    <text evidence="5">The sequence shown here is derived from an EMBL/GenBank/DDBJ whole genome shotgun (WGS) entry which is preliminary data.</text>
</comment>
<proteinExistence type="inferred from homology"/>
<name>A0ABX2FC14_9PSEU</name>
<dbReference type="GO" id="GO:0016301">
    <property type="term" value="F:kinase activity"/>
    <property type="evidence" value="ECO:0007669"/>
    <property type="project" value="UniProtKB-KW"/>
</dbReference>
<dbReference type="Pfam" id="PF02595">
    <property type="entry name" value="Gly_kinase"/>
    <property type="match status" value="1"/>
</dbReference>
<keyword evidence="6" id="KW-1185">Reference proteome</keyword>